<dbReference type="PhylomeDB" id="A7SPX1"/>
<dbReference type="InParanoid" id="A7SPX1"/>
<evidence type="ECO:0000313" key="1">
    <source>
        <dbReference type="EMBL" id="EDO34245.1"/>
    </source>
</evidence>
<dbReference type="EMBL" id="DS469738">
    <property type="protein sequence ID" value="EDO34245.1"/>
    <property type="molecule type" value="Genomic_DNA"/>
</dbReference>
<keyword evidence="2" id="KW-1185">Reference proteome</keyword>
<proteinExistence type="predicted"/>
<dbReference type="HOGENOM" id="CLU_1847479_0_0_1"/>
<name>A7SPX1_NEMVE</name>
<evidence type="ECO:0000313" key="2">
    <source>
        <dbReference type="Proteomes" id="UP000001593"/>
    </source>
</evidence>
<dbReference type="AlphaFoldDB" id="A7SPX1"/>
<gene>
    <name evidence="1" type="ORF">NEMVEDRAFT_v1g215613</name>
</gene>
<protein>
    <recommendedName>
        <fullName evidence="3">HECT domain-containing protein</fullName>
    </recommendedName>
</protein>
<dbReference type="Proteomes" id="UP000001593">
    <property type="component" value="Unassembled WGS sequence"/>
</dbReference>
<sequence length="139" mass="15794">MDNFQDFIFSLEDKSQVCSYQEAMAWKAYGADRKDIDDDENEDNTDDGERFNVVDLSPSAVMGWLTGQKHRNLSKEISPIHVRFDHDCLKRNPKHTVCFPLVGACGREITLPVAHMASLDTFKQNFLLAFCKGQAFSKS</sequence>
<organism evidence="1 2">
    <name type="scientific">Nematostella vectensis</name>
    <name type="common">Starlet sea anemone</name>
    <dbReference type="NCBI Taxonomy" id="45351"/>
    <lineage>
        <taxon>Eukaryota</taxon>
        <taxon>Metazoa</taxon>
        <taxon>Cnidaria</taxon>
        <taxon>Anthozoa</taxon>
        <taxon>Hexacorallia</taxon>
        <taxon>Actiniaria</taxon>
        <taxon>Edwardsiidae</taxon>
        <taxon>Nematostella</taxon>
    </lineage>
</organism>
<reference evidence="1 2" key="1">
    <citation type="journal article" date="2007" name="Science">
        <title>Sea anemone genome reveals ancestral eumetazoan gene repertoire and genomic organization.</title>
        <authorList>
            <person name="Putnam N.H."/>
            <person name="Srivastava M."/>
            <person name="Hellsten U."/>
            <person name="Dirks B."/>
            <person name="Chapman J."/>
            <person name="Salamov A."/>
            <person name="Terry A."/>
            <person name="Shapiro H."/>
            <person name="Lindquist E."/>
            <person name="Kapitonov V.V."/>
            <person name="Jurka J."/>
            <person name="Genikhovich G."/>
            <person name="Grigoriev I.V."/>
            <person name="Lucas S.M."/>
            <person name="Steele R.E."/>
            <person name="Finnerty J.R."/>
            <person name="Technau U."/>
            <person name="Martindale M.Q."/>
            <person name="Rokhsar D.S."/>
        </authorList>
    </citation>
    <scope>NUCLEOTIDE SEQUENCE [LARGE SCALE GENOMIC DNA]</scope>
    <source>
        <strain evidence="2">CH2 X CH6</strain>
    </source>
</reference>
<dbReference type="eggNOG" id="ENOG502SDKD">
    <property type="taxonomic scope" value="Eukaryota"/>
</dbReference>
<evidence type="ECO:0008006" key="3">
    <source>
        <dbReference type="Google" id="ProtNLM"/>
    </source>
</evidence>
<accession>A7SPX1</accession>